<dbReference type="AlphaFoldDB" id="A0AAD4GFV0"/>
<reference evidence="1" key="1">
    <citation type="submission" date="2019-10" db="EMBL/GenBank/DDBJ databases">
        <authorList>
            <consortium name="DOE Joint Genome Institute"/>
            <person name="Kuo A."/>
            <person name="Miyauchi S."/>
            <person name="Kiss E."/>
            <person name="Drula E."/>
            <person name="Kohler A."/>
            <person name="Sanchez-Garcia M."/>
            <person name="Andreopoulos B."/>
            <person name="Barry K.W."/>
            <person name="Bonito G."/>
            <person name="Buee M."/>
            <person name="Carver A."/>
            <person name="Chen C."/>
            <person name="Cichocki N."/>
            <person name="Clum A."/>
            <person name="Culley D."/>
            <person name="Crous P.W."/>
            <person name="Fauchery L."/>
            <person name="Girlanda M."/>
            <person name="Hayes R."/>
            <person name="Keri Z."/>
            <person name="LaButti K."/>
            <person name="Lipzen A."/>
            <person name="Lombard V."/>
            <person name="Magnuson J."/>
            <person name="Maillard F."/>
            <person name="Morin E."/>
            <person name="Murat C."/>
            <person name="Nolan M."/>
            <person name="Ohm R."/>
            <person name="Pangilinan J."/>
            <person name="Pereira M."/>
            <person name="Perotto S."/>
            <person name="Peter M."/>
            <person name="Riley R."/>
            <person name="Sitrit Y."/>
            <person name="Stielow B."/>
            <person name="Szollosi G."/>
            <person name="Zifcakova L."/>
            <person name="Stursova M."/>
            <person name="Spatafora J.W."/>
            <person name="Tedersoo L."/>
            <person name="Vaario L.-M."/>
            <person name="Yamada A."/>
            <person name="Yan M."/>
            <person name="Wang P."/>
            <person name="Xu J."/>
            <person name="Bruns T."/>
            <person name="Baldrian P."/>
            <person name="Vilgalys R."/>
            <person name="Henrissat B."/>
            <person name="Grigoriev I.V."/>
            <person name="Hibbett D."/>
            <person name="Nagy L.G."/>
            <person name="Martin F.M."/>
        </authorList>
    </citation>
    <scope>NUCLEOTIDE SEQUENCE</scope>
    <source>
        <strain evidence="1">BED1</strain>
    </source>
</reference>
<keyword evidence="2" id="KW-1185">Reference proteome</keyword>
<name>A0AAD4GFV0_BOLED</name>
<comment type="caution">
    <text evidence="1">The sequence shown here is derived from an EMBL/GenBank/DDBJ whole genome shotgun (WGS) entry which is preliminary data.</text>
</comment>
<reference evidence="1" key="2">
    <citation type="journal article" date="2020" name="Nat. Commun.">
        <title>Large-scale genome sequencing of mycorrhizal fungi provides insights into the early evolution of symbiotic traits.</title>
        <authorList>
            <person name="Miyauchi S."/>
            <person name="Kiss E."/>
            <person name="Kuo A."/>
            <person name="Drula E."/>
            <person name="Kohler A."/>
            <person name="Sanchez-Garcia M."/>
            <person name="Morin E."/>
            <person name="Andreopoulos B."/>
            <person name="Barry K.W."/>
            <person name="Bonito G."/>
            <person name="Buee M."/>
            <person name="Carver A."/>
            <person name="Chen C."/>
            <person name="Cichocki N."/>
            <person name="Clum A."/>
            <person name="Culley D."/>
            <person name="Crous P.W."/>
            <person name="Fauchery L."/>
            <person name="Girlanda M."/>
            <person name="Hayes R.D."/>
            <person name="Keri Z."/>
            <person name="LaButti K."/>
            <person name="Lipzen A."/>
            <person name="Lombard V."/>
            <person name="Magnuson J."/>
            <person name="Maillard F."/>
            <person name="Murat C."/>
            <person name="Nolan M."/>
            <person name="Ohm R.A."/>
            <person name="Pangilinan J."/>
            <person name="Pereira M.F."/>
            <person name="Perotto S."/>
            <person name="Peter M."/>
            <person name="Pfister S."/>
            <person name="Riley R."/>
            <person name="Sitrit Y."/>
            <person name="Stielow J.B."/>
            <person name="Szollosi G."/>
            <person name="Zifcakova L."/>
            <person name="Stursova M."/>
            <person name="Spatafora J.W."/>
            <person name="Tedersoo L."/>
            <person name="Vaario L.M."/>
            <person name="Yamada A."/>
            <person name="Yan M."/>
            <person name="Wang P."/>
            <person name="Xu J."/>
            <person name="Bruns T."/>
            <person name="Baldrian P."/>
            <person name="Vilgalys R."/>
            <person name="Dunand C."/>
            <person name="Henrissat B."/>
            <person name="Grigoriev I.V."/>
            <person name="Hibbett D."/>
            <person name="Nagy L.G."/>
            <person name="Martin F.M."/>
        </authorList>
    </citation>
    <scope>NUCLEOTIDE SEQUENCE</scope>
    <source>
        <strain evidence="1">BED1</strain>
    </source>
</reference>
<sequence>IKIVNTRQASISVSISTTGEGGGEDMFFEAAPGGSGIWKRGNAQVAIVYLSDTGETRYMTVFPGSDYSI</sequence>
<evidence type="ECO:0000313" key="1">
    <source>
        <dbReference type="EMBL" id="KAF8441781.1"/>
    </source>
</evidence>
<evidence type="ECO:0000313" key="2">
    <source>
        <dbReference type="Proteomes" id="UP001194468"/>
    </source>
</evidence>
<dbReference type="EMBL" id="WHUW01000010">
    <property type="protein sequence ID" value="KAF8441781.1"/>
    <property type="molecule type" value="Genomic_DNA"/>
</dbReference>
<dbReference type="Proteomes" id="UP001194468">
    <property type="component" value="Unassembled WGS sequence"/>
</dbReference>
<organism evidence="1 2">
    <name type="scientific">Boletus edulis BED1</name>
    <dbReference type="NCBI Taxonomy" id="1328754"/>
    <lineage>
        <taxon>Eukaryota</taxon>
        <taxon>Fungi</taxon>
        <taxon>Dikarya</taxon>
        <taxon>Basidiomycota</taxon>
        <taxon>Agaricomycotina</taxon>
        <taxon>Agaricomycetes</taxon>
        <taxon>Agaricomycetidae</taxon>
        <taxon>Boletales</taxon>
        <taxon>Boletineae</taxon>
        <taxon>Boletaceae</taxon>
        <taxon>Boletoideae</taxon>
        <taxon>Boletus</taxon>
    </lineage>
</organism>
<proteinExistence type="predicted"/>
<feature type="non-terminal residue" evidence="1">
    <location>
        <position position="1"/>
    </location>
</feature>
<accession>A0AAD4GFV0</accession>
<gene>
    <name evidence="1" type="ORF">L210DRAFT_802158</name>
</gene>
<protein>
    <submittedName>
        <fullName evidence="1">Uncharacterized protein</fullName>
    </submittedName>
</protein>
<feature type="non-terminal residue" evidence="1">
    <location>
        <position position="69"/>
    </location>
</feature>